<reference evidence="1 2" key="1">
    <citation type="submission" date="2019-10" db="EMBL/GenBank/DDBJ databases">
        <title>Description of Paenibacillus terrestris sp. nov.</title>
        <authorList>
            <person name="Carlier A."/>
            <person name="Qi S."/>
        </authorList>
    </citation>
    <scope>NUCLEOTIDE SEQUENCE [LARGE SCALE GENOMIC DNA]</scope>
    <source>
        <strain evidence="1 2">LMG 31458</strain>
    </source>
</reference>
<accession>A0ABX1Y0G5</accession>
<keyword evidence="2" id="KW-1185">Reference proteome</keyword>
<proteinExistence type="predicted"/>
<evidence type="ECO:0000313" key="2">
    <source>
        <dbReference type="Proteomes" id="UP000616779"/>
    </source>
</evidence>
<dbReference type="EMBL" id="WHOA01000162">
    <property type="protein sequence ID" value="NOU74276.1"/>
    <property type="molecule type" value="Genomic_DNA"/>
</dbReference>
<sequence>MDANHDILKRNVSGEIKKLTKYASENVEEMVNFGTHIFSWLMELDVDVADPSINLLFRNYLDVIDSISILLKAGSTDSAIILLRSAFEIAMSILFILQDKTVERGLAYQLAHYKHIQKQNKKLDKESPQYASLLDILKKDRNAKHIIDQMEIKNRKQVIEAYEQVFNQSKYTKINEEWVRLEHQKKKTEWYSLFDGPRNLKALCELLEHHALYEILYASWSLNAHGKSSMNALILGGEIKKLRSPLDIKMILTWTMNITIDLYYKVVKSRIPNKSEKFGLWYINSVQSNYTSITDKDFKMINLIPSEL</sequence>
<organism evidence="1 2">
    <name type="scientific">Paenibacillus phytorum</name>
    <dbReference type="NCBI Taxonomy" id="2654977"/>
    <lineage>
        <taxon>Bacteria</taxon>
        <taxon>Bacillati</taxon>
        <taxon>Bacillota</taxon>
        <taxon>Bacilli</taxon>
        <taxon>Bacillales</taxon>
        <taxon>Paenibacillaceae</taxon>
        <taxon>Paenibacillus</taxon>
    </lineage>
</organism>
<protein>
    <submittedName>
        <fullName evidence="1">Uncharacterized protein</fullName>
    </submittedName>
</protein>
<gene>
    <name evidence="1" type="ORF">GC098_23250</name>
</gene>
<evidence type="ECO:0000313" key="1">
    <source>
        <dbReference type="EMBL" id="NOU74276.1"/>
    </source>
</evidence>
<name>A0ABX1Y0G5_9BACL</name>
<dbReference type="Pfam" id="PF18928">
    <property type="entry name" value="DUF5677"/>
    <property type="match status" value="1"/>
</dbReference>
<dbReference type="Proteomes" id="UP000616779">
    <property type="component" value="Unassembled WGS sequence"/>
</dbReference>
<comment type="caution">
    <text evidence="1">The sequence shown here is derived from an EMBL/GenBank/DDBJ whole genome shotgun (WGS) entry which is preliminary data.</text>
</comment>
<dbReference type="RefSeq" id="WP_171645683.1">
    <property type="nucleotide sequence ID" value="NZ_WHOA01000162.1"/>
</dbReference>
<dbReference type="InterPro" id="IPR043733">
    <property type="entry name" value="DUF5677"/>
</dbReference>